<feature type="domain" description="Tail specific protease" evidence="2">
    <location>
        <begin position="285"/>
        <end position="475"/>
    </location>
</feature>
<sequence>MRPFLSVLVFSALSACAAQKVEEHPFLKTPQIPAEALAEGERPLSPEELREDFAALYAGLKSGHFDLFVNRSEEAYDALFADMEAGLDQPLHPSEALFIFQRFAAFGDIAHARVEGVYDVWGRYRAAGGRALPVFPAIRDGRIFVSESYAPRVMQGEEIVAINGAASSDWLERLSQTVSCDNPYICGTLLERTFSVEFWAEAGAPDEVVLTLRGLDGRLRDENVRLLTSEELAAAELTSAGEVFTLGFGDRDAKMLEGGAAYLRPGPFFSYETPENPWQTEGFKAFIDESFETFQREGAAALILDIRQNPGGTNSFSDPIIQWFADEPFRFYSSFEVRSSPEAEASNEARLALAGESDNEVSRRYAESFAETPYGETFTFDLPFVRPLRGKRFEGEVYVLVDRYSYSNAVTVAAIIQDYGFGLIVGEETSDLASTYGAMETFTLPNSGLVVGFPKARIVRPSGDPAPVGVIPDIAIEIPPFATEDVALEKLLGIIAGRE</sequence>
<dbReference type="GO" id="GO:0008236">
    <property type="term" value="F:serine-type peptidase activity"/>
    <property type="evidence" value="ECO:0007669"/>
    <property type="project" value="InterPro"/>
</dbReference>
<dbReference type="Gene3D" id="3.90.226.10">
    <property type="entry name" value="2-enoyl-CoA Hydratase, Chain A, domain 1"/>
    <property type="match status" value="1"/>
</dbReference>
<proteinExistence type="predicted"/>
<dbReference type="RefSeq" id="WP_173200712.1">
    <property type="nucleotide sequence ID" value="NZ_JABFCX010000003.1"/>
</dbReference>
<dbReference type="EMBL" id="JABFCX010000003">
    <property type="protein sequence ID" value="NNU17362.1"/>
    <property type="molecule type" value="Genomic_DNA"/>
</dbReference>
<dbReference type="PROSITE" id="PS51257">
    <property type="entry name" value="PROKAR_LIPOPROTEIN"/>
    <property type="match status" value="1"/>
</dbReference>
<evidence type="ECO:0000259" key="2">
    <source>
        <dbReference type="Pfam" id="PF03572"/>
    </source>
</evidence>
<dbReference type="InterPro" id="IPR005151">
    <property type="entry name" value="Tail-specific_protease"/>
</dbReference>
<dbReference type="InterPro" id="IPR029045">
    <property type="entry name" value="ClpP/crotonase-like_dom_sf"/>
</dbReference>
<dbReference type="GO" id="GO:0004175">
    <property type="term" value="F:endopeptidase activity"/>
    <property type="evidence" value="ECO:0007669"/>
    <property type="project" value="TreeGrafter"/>
</dbReference>
<evidence type="ECO:0000256" key="1">
    <source>
        <dbReference type="SAM" id="SignalP"/>
    </source>
</evidence>
<reference evidence="3 4" key="1">
    <citation type="submission" date="2020-05" db="EMBL/GenBank/DDBJ databases">
        <title>Parvularcula mediterraneae sp. nov., isolated from polypropylene straw from shallow seawater of the seashore of Laganas in Zakynthos island, Greece.</title>
        <authorList>
            <person name="Szabo I."/>
            <person name="Al-Omari J."/>
            <person name="Rado J."/>
            <person name="Szerdahelyi G.S."/>
        </authorList>
    </citation>
    <scope>NUCLEOTIDE SEQUENCE [LARGE SCALE GENOMIC DNA]</scope>
    <source>
        <strain evidence="3 4">ZS-1/3</strain>
    </source>
</reference>
<comment type="caution">
    <text evidence="3">The sequence shown here is derived from an EMBL/GenBank/DDBJ whole genome shotgun (WGS) entry which is preliminary data.</text>
</comment>
<evidence type="ECO:0000313" key="4">
    <source>
        <dbReference type="Proteomes" id="UP000536835"/>
    </source>
</evidence>
<accession>A0A7Y3W6I0</accession>
<name>A0A7Y3W6I0_9PROT</name>
<keyword evidence="1" id="KW-0732">Signal</keyword>
<feature type="signal peptide" evidence="1">
    <location>
        <begin position="1"/>
        <end position="17"/>
    </location>
</feature>
<organism evidence="3 4">
    <name type="scientific">Parvularcula mediterranea</name>
    <dbReference type="NCBI Taxonomy" id="2732508"/>
    <lineage>
        <taxon>Bacteria</taxon>
        <taxon>Pseudomonadati</taxon>
        <taxon>Pseudomonadota</taxon>
        <taxon>Alphaproteobacteria</taxon>
        <taxon>Parvularculales</taxon>
        <taxon>Parvularculaceae</taxon>
        <taxon>Parvularcula</taxon>
    </lineage>
</organism>
<dbReference type="GO" id="GO:0006508">
    <property type="term" value="P:proteolysis"/>
    <property type="evidence" value="ECO:0007669"/>
    <property type="project" value="InterPro"/>
</dbReference>
<feature type="chain" id="PRO_5030679982" description="Tail specific protease domain-containing protein" evidence="1">
    <location>
        <begin position="18"/>
        <end position="499"/>
    </location>
</feature>
<dbReference type="SUPFAM" id="SSF52096">
    <property type="entry name" value="ClpP/crotonase"/>
    <property type="match status" value="1"/>
</dbReference>
<dbReference type="PANTHER" id="PTHR32060:SF22">
    <property type="entry name" value="CARBOXYL-TERMINAL-PROCESSING PEPTIDASE 3, CHLOROPLASTIC"/>
    <property type="match status" value="1"/>
</dbReference>
<keyword evidence="4" id="KW-1185">Reference proteome</keyword>
<gene>
    <name evidence="3" type="ORF">HK107_13605</name>
</gene>
<dbReference type="Pfam" id="PF03572">
    <property type="entry name" value="Peptidase_S41"/>
    <property type="match status" value="1"/>
</dbReference>
<evidence type="ECO:0000313" key="3">
    <source>
        <dbReference type="EMBL" id="NNU17362.1"/>
    </source>
</evidence>
<dbReference type="Proteomes" id="UP000536835">
    <property type="component" value="Unassembled WGS sequence"/>
</dbReference>
<protein>
    <recommendedName>
        <fullName evidence="2">Tail specific protease domain-containing protein</fullName>
    </recommendedName>
</protein>
<dbReference type="PANTHER" id="PTHR32060">
    <property type="entry name" value="TAIL-SPECIFIC PROTEASE"/>
    <property type="match status" value="1"/>
</dbReference>
<dbReference type="AlphaFoldDB" id="A0A7Y3W6I0"/>